<evidence type="ECO:0000313" key="2">
    <source>
        <dbReference type="Proteomes" id="UP000218505"/>
    </source>
</evidence>
<evidence type="ECO:0008006" key="3">
    <source>
        <dbReference type="Google" id="ProtNLM"/>
    </source>
</evidence>
<dbReference type="EMBL" id="CP023445">
    <property type="protein sequence ID" value="ATE52011.1"/>
    <property type="molecule type" value="Genomic_DNA"/>
</dbReference>
<dbReference type="RefSeq" id="WP_096491056.1">
    <property type="nucleotide sequence ID" value="NZ_CP023445.1"/>
</dbReference>
<keyword evidence="2" id="KW-1185">Reference proteome</keyword>
<protein>
    <recommendedName>
        <fullName evidence="3">Glycolipid-binding domain-containing protein</fullName>
    </recommendedName>
</protein>
<organism evidence="1 2">
    <name type="scientific">Actinosynnema pretiosum</name>
    <dbReference type="NCBI Taxonomy" id="42197"/>
    <lineage>
        <taxon>Bacteria</taxon>
        <taxon>Bacillati</taxon>
        <taxon>Actinomycetota</taxon>
        <taxon>Actinomycetes</taxon>
        <taxon>Pseudonocardiales</taxon>
        <taxon>Pseudonocardiaceae</taxon>
        <taxon>Actinosynnema</taxon>
    </lineage>
</organism>
<dbReference type="SUPFAM" id="SSF159275">
    <property type="entry name" value="PA1994-like"/>
    <property type="match status" value="1"/>
</dbReference>
<dbReference type="Pfam" id="PF06475">
    <property type="entry name" value="Glycolipid_bind"/>
    <property type="match status" value="1"/>
</dbReference>
<accession>A0A290YZ08</accession>
<reference evidence="1" key="1">
    <citation type="submission" date="2017-09" db="EMBL/GenBank/DDBJ databases">
        <title>Complete Genome Sequence of ansamitocin-producing Bacterium Actinosynnema pretiosum X47.</title>
        <authorList>
            <person name="Cao G."/>
            <person name="Zong G."/>
            <person name="Zhong C."/>
            <person name="Fu J."/>
        </authorList>
    </citation>
    <scope>NUCLEOTIDE SEQUENCE [LARGE SCALE GENOMIC DNA]</scope>
    <source>
        <strain evidence="1">X47</strain>
    </source>
</reference>
<proteinExistence type="predicted"/>
<dbReference type="InterPro" id="IPR009467">
    <property type="entry name" value="Glycolipid-bd_prot_put"/>
</dbReference>
<name>A0A290YZ08_9PSEU</name>
<dbReference type="Proteomes" id="UP000218505">
    <property type="component" value="Chromosome"/>
</dbReference>
<gene>
    <name evidence="1" type="ORF">CNX65_00835</name>
</gene>
<sequence length="207" mass="22231">MSTARTAERATAQQGESRAAARMVTWQGCAVPRLEQVRVLVSEHKLRASGRIVASGPAEQFNGSFELSVGEDGSVTRLLLRTATVAEERHVSLSRSSDGVWMVDRGHGGERADFDGAVDVDVEFAVLFAAIPIRRLGLHREPGEAELPVVRVSLPDLDVTVVRRGYRTASVGDGGSVVALRAEDGEQDVTVDAEGLVVDYPNVAQRI</sequence>
<dbReference type="KEGG" id="apre:CNX65_00835"/>
<evidence type="ECO:0000313" key="1">
    <source>
        <dbReference type="EMBL" id="ATE52011.1"/>
    </source>
</evidence>
<dbReference type="AlphaFoldDB" id="A0A290YZ08"/>